<evidence type="ECO:0000256" key="1">
    <source>
        <dbReference type="SAM" id="SignalP"/>
    </source>
</evidence>
<reference evidence="2" key="1">
    <citation type="submission" date="2023-07" db="EMBL/GenBank/DDBJ databases">
        <authorList>
            <consortium name="CYATHOMIX"/>
        </authorList>
    </citation>
    <scope>NUCLEOTIDE SEQUENCE</scope>
    <source>
        <strain evidence="2">N/A</strain>
    </source>
</reference>
<feature type="signal peptide" evidence="1">
    <location>
        <begin position="1"/>
        <end position="19"/>
    </location>
</feature>
<protein>
    <submittedName>
        <fullName evidence="2">Uncharacterized protein</fullName>
    </submittedName>
</protein>
<comment type="caution">
    <text evidence="2">The sequence shown here is derived from an EMBL/GenBank/DDBJ whole genome shotgun (WGS) entry which is preliminary data.</text>
</comment>
<dbReference type="EMBL" id="CATQJL010000223">
    <property type="protein sequence ID" value="CAJ0600007.1"/>
    <property type="molecule type" value="Genomic_DNA"/>
</dbReference>
<feature type="chain" id="PRO_5041314633" evidence="1">
    <location>
        <begin position="20"/>
        <end position="72"/>
    </location>
</feature>
<evidence type="ECO:0000313" key="3">
    <source>
        <dbReference type="Proteomes" id="UP001176961"/>
    </source>
</evidence>
<organism evidence="2 3">
    <name type="scientific">Cylicocyclus nassatus</name>
    <name type="common">Nematode worm</name>
    <dbReference type="NCBI Taxonomy" id="53992"/>
    <lineage>
        <taxon>Eukaryota</taxon>
        <taxon>Metazoa</taxon>
        <taxon>Ecdysozoa</taxon>
        <taxon>Nematoda</taxon>
        <taxon>Chromadorea</taxon>
        <taxon>Rhabditida</taxon>
        <taxon>Rhabditina</taxon>
        <taxon>Rhabditomorpha</taxon>
        <taxon>Strongyloidea</taxon>
        <taxon>Strongylidae</taxon>
        <taxon>Cylicocyclus</taxon>
    </lineage>
</organism>
<sequence length="72" mass="8695">MMYLRSLCLFLIVFAFATAYEANDADLARFTSYCNDFCKVRNGRYRREKLSIEECVEQCYEEVERLWKTEKN</sequence>
<dbReference type="Proteomes" id="UP001176961">
    <property type="component" value="Unassembled WGS sequence"/>
</dbReference>
<proteinExistence type="predicted"/>
<accession>A0AA36M7X0</accession>
<name>A0AA36M7X0_CYLNA</name>
<dbReference type="AlphaFoldDB" id="A0AA36M7X0"/>
<keyword evidence="3" id="KW-1185">Reference proteome</keyword>
<evidence type="ECO:0000313" key="2">
    <source>
        <dbReference type="EMBL" id="CAJ0600007.1"/>
    </source>
</evidence>
<gene>
    <name evidence="2" type="ORF">CYNAS_LOCUS11990</name>
</gene>
<keyword evidence="1" id="KW-0732">Signal</keyword>